<keyword evidence="2" id="KW-0813">Transport</keyword>
<keyword evidence="6" id="KW-0547">Nucleotide-binding</keyword>
<dbReference type="PROSITE" id="PS50893">
    <property type="entry name" value="ABC_TRANSPORTER_2"/>
    <property type="match status" value="2"/>
</dbReference>
<keyword evidence="9" id="KW-0472">Membrane</keyword>
<protein>
    <submittedName>
        <fullName evidence="11">ATPase component NupO (NupO) (PUBMED:21926227)</fullName>
    </submittedName>
</protein>
<evidence type="ECO:0000313" key="13">
    <source>
        <dbReference type="Proteomes" id="UP001154255"/>
    </source>
</evidence>
<keyword evidence="14" id="KW-1185">Reference proteome</keyword>
<keyword evidence="5" id="KW-0677">Repeat</keyword>
<dbReference type="FunFam" id="3.40.50.300:FF:000127">
    <property type="entry name" value="Ribose import ATP-binding protein RbsA"/>
    <property type="match status" value="1"/>
</dbReference>
<keyword evidence="3" id="KW-1003">Cell membrane</keyword>
<dbReference type="InterPro" id="IPR017871">
    <property type="entry name" value="ABC_transporter-like_CS"/>
</dbReference>
<dbReference type="CDD" id="cd03215">
    <property type="entry name" value="ABC_Carb_Monos_II"/>
    <property type="match status" value="1"/>
</dbReference>
<dbReference type="RefSeq" id="WP_271790497.1">
    <property type="nucleotide sequence ID" value="NZ_CAMXCJ010000007.1"/>
</dbReference>
<dbReference type="InterPro" id="IPR027417">
    <property type="entry name" value="P-loop_NTPase"/>
</dbReference>
<dbReference type="InterPro" id="IPR003439">
    <property type="entry name" value="ABC_transporter-like_ATP-bd"/>
</dbReference>
<dbReference type="GO" id="GO:0016887">
    <property type="term" value="F:ATP hydrolysis activity"/>
    <property type="evidence" value="ECO:0007669"/>
    <property type="project" value="InterPro"/>
</dbReference>
<evidence type="ECO:0000256" key="1">
    <source>
        <dbReference type="ARBA" id="ARBA00004202"/>
    </source>
</evidence>
<evidence type="ECO:0000256" key="3">
    <source>
        <dbReference type="ARBA" id="ARBA00022475"/>
    </source>
</evidence>
<evidence type="ECO:0000313" key="12">
    <source>
        <dbReference type="EMBL" id="CAI3957303.1"/>
    </source>
</evidence>
<evidence type="ECO:0000313" key="11">
    <source>
        <dbReference type="EMBL" id="CAI3955156.1"/>
    </source>
</evidence>
<dbReference type="GO" id="GO:0005524">
    <property type="term" value="F:ATP binding"/>
    <property type="evidence" value="ECO:0007669"/>
    <property type="project" value="UniProtKB-KW"/>
</dbReference>
<dbReference type="InterPro" id="IPR050107">
    <property type="entry name" value="ABC_carbohydrate_import_ATPase"/>
</dbReference>
<evidence type="ECO:0000256" key="6">
    <source>
        <dbReference type="ARBA" id="ARBA00022741"/>
    </source>
</evidence>
<evidence type="ECO:0000256" key="5">
    <source>
        <dbReference type="ARBA" id="ARBA00022737"/>
    </source>
</evidence>
<name>A0A9W4X7M1_9PROT</name>
<dbReference type="Pfam" id="PF00005">
    <property type="entry name" value="ABC_tran"/>
    <property type="match status" value="2"/>
</dbReference>
<feature type="domain" description="ABC transporter" evidence="10">
    <location>
        <begin position="26"/>
        <end position="260"/>
    </location>
</feature>
<keyword evidence="4" id="KW-0762">Sugar transport</keyword>
<comment type="subcellular location">
    <subcellularLocation>
        <location evidence="1">Cell membrane</location>
        <topology evidence="1">Peripheral membrane protein</topology>
    </subcellularLocation>
</comment>
<keyword evidence="8" id="KW-1278">Translocase</keyword>
<evidence type="ECO:0000256" key="8">
    <source>
        <dbReference type="ARBA" id="ARBA00022967"/>
    </source>
</evidence>
<dbReference type="InterPro" id="IPR003593">
    <property type="entry name" value="AAA+_ATPase"/>
</dbReference>
<reference evidence="11" key="1">
    <citation type="submission" date="2022-10" db="EMBL/GenBank/DDBJ databases">
        <authorList>
            <person name="Botero Cardona J."/>
        </authorList>
    </citation>
    <scope>NUCLEOTIDE SEQUENCE</scope>
    <source>
        <strain evidence="11">LMG 31819</strain>
        <strain evidence="12">R-53529</strain>
    </source>
</reference>
<accession>A0A9W4X7M1</accession>
<keyword evidence="7" id="KW-0067">ATP-binding</keyword>
<dbReference type="SUPFAM" id="SSF52540">
    <property type="entry name" value="P-loop containing nucleoside triphosphate hydrolases"/>
    <property type="match status" value="2"/>
</dbReference>
<dbReference type="Proteomes" id="UP001154259">
    <property type="component" value="Unassembled WGS sequence"/>
</dbReference>
<dbReference type="EMBL" id="CAMXCS010000008">
    <property type="protein sequence ID" value="CAI3957303.1"/>
    <property type="molecule type" value="Genomic_DNA"/>
</dbReference>
<evidence type="ECO:0000259" key="10">
    <source>
        <dbReference type="PROSITE" id="PS50893"/>
    </source>
</evidence>
<evidence type="ECO:0000256" key="7">
    <source>
        <dbReference type="ARBA" id="ARBA00022840"/>
    </source>
</evidence>
<evidence type="ECO:0000256" key="4">
    <source>
        <dbReference type="ARBA" id="ARBA00022597"/>
    </source>
</evidence>
<evidence type="ECO:0000256" key="2">
    <source>
        <dbReference type="ARBA" id="ARBA00022448"/>
    </source>
</evidence>
<dbReference type="PANTHER" id="PTHR43790:SF4">
    <property type="entry name" value="GUANOSINE IMPORT ATP-BINDING PROTEIN NUPO"/>
    <property type="match status" value="1"/>
</dbReference>
<proteinExistence type="predicted"/>
<dbReference type="PROSITE" id="PS00211">
    <property type="entry name" value="ABC_TRANSPORTER_1"/>
    <property type="match status" value="1"/>
</dbReference>
<evidence type="ECO:0000256" key="9">
    <source>
        <dbReference type="ARBA" id="ARBA00023136"/>
    </source>
</evidence>
<dbReference type="GO" id="GO:0005886">
    <property type="term" value="C:plasma membrane"/>
    <property type="evidence" value="ECO:0007669"/>
    <property type="project" value="UniProtKB-SubCell"/>
</dbReference>
<gene>
    <name evidence="12" type="ORF">R53529_LOCUS2076</name>
    <name evidence="11" type="ORF">R53530_LOCUS2073</name>
</gene>
<dbReference type="CDD" id="cd03216">
    <property type="entry name" value="ABC_Carb_Monos_I"/>
    <property type="match status" value="1"/>
</dbReference>
<dbReference type="EMBL" id="CAMXCM010000008">
    <property type="protein sequence ID" value="CAI3955156.1"/>
    <property type="molecule type" value="Genomic_DNA"/>
</dbReference>
<feature type="domain" description="ABC transporter" evidence="10">
    <location>
        <begin position="282"/>
        <end position="526"/>
    </location>
</feature>
<dbReference type="Gene3D" id="3.40.50.300">
    <property type="entry name" value="P-loop containing nucleotide triphosphate hydrolases"/>
    <property type="match status" value="2"/>
</dbReference>
<dbReference type="SMART" id="SM00382">
    <property type="entry name" value="AAA"/>
    <property type="match status" value="1"/>
</dbReference>
<organism evidence="11 13">
    <name type="scientific">Commensalibacter communis</name>
    <dbReference type="NCBI Taxonomy" id="2972786"/>
    <lineage>
        <taxon>Bacteria</taxon>
        <taxon>Pseudomonadati</taxon>
        <taxon>Pseudomonadota</taxon>
        <taxon>Alphaproteobacteria</taxon>
        <taxon>Acetobacterales</taxon>
        <taxon>Acetobacteraceae</taxon>
    </lineage>
</organism>
<sequence>MTNHYEPTEKFVKSQVQLRPGDPPLIKFWKISKFFPQIIANNKIDLDIFPGEIHAIIGENGAGKSTLMNILSGIYQPDEGEIIVNGYGHHFASPQEAISIGIGMVHQHFKLVQAFTVAENIYFGEKTKRVFISQKMMRQRLEILFDQFGFYVNPDAIISDLSAGEQQRVEILRALSRKAQILILDEPTSVLTPKEIKQLFVSLSKFRQHGNAVIFITHKLEEVLQFSDTVSVLRHGQKIGTYKTEKCTAQFLANKMIENDRKSISSTLTKSKNLYQEQSPFIHLSNVSVKNSQKVTTLKNIDLDVYPGEILGIAGVVGNGQRELSQIITGMTKPSSGKIFLKNTEITKPHPKIFAKAGIGHIPEDRLKTALMSHLDISHNLLMRTYFKEPVGSSFFYSPRKAYQKALNMIKNSQIHIHDMSSQINNLSGGTQQKLVSYREKEITTSLLVAVYPSRGLDIGSITQMQEYFFKLREQNIAVLLFSEDLDEILTLSDRVGVLCNGELMGVMDANKITQEQLSLWIGGKKIDPLQSQ</sequence>
<comment type="caution">
    <text evidence="11">The sequence shown here is derived from an EMBL/GenBank/DDBJ whole genome shotgun (WGS) entry which is preliminary data.</text>
</comment>
<evidence type="ECO:0000313" key="14">
    <source>
        <dbReference type="Proteomes" id="UP001154259"/>
    </source>
</evidence>
<dbReference type="PANTHER" id="PTHR43790">
    <property type="entry name" value="CARBOHYDRATE TRANSPORT ATP-BINDING PROTEIN MG119-RELATED"/>
    <property type="match status" value="1"/>
</dbReference>
<dbReference type="Proteomes" id="UP001154255">
    <property type="component" value="Unassembled WGS sequence"/>
</dbReference>
<dbReference type="AlphaFoldDB" id="A0A9W4X7M1"/>